<comment type="caution">
    <text evidence="2">The sequence shown here is derived from an EMBL/GenBank/DDBJ whole genome shotgun (WGS) entry which is preliminary data.</text>
</comment>
<name>A0ABR7WSP2_9SPHI</name>
<organism evidence="2 3">
    <name type="scientific">Mucilaginibacter pankratovii</name>
    <dbReference type="NCBI Taxonomy" id="2772110"/>
    <lineage>
        <taxon>Bacteria</taxon>
        <taxon>Pseudomonadati</taxon>
        <taxon>Bacteroidota</taxon>
        <taxon>Sphingobacteriia</taxon>
        <taxon>Sphingobacteriales</taxon>
        <taxon>Sphingobacteriaceae</taxon>
        <taxon>Mucilaginibacter</taxon>
    </lineage>
</organism>
<keyword evidence="1" id="KW-1133">Transmembrane helix</keyword>
<accession>A0ABR7WSP2</accession>
<protein>
    <submittedName>
        <fullName evidence="2">Uncharacterized protein</fullName>
    </submittedName>
</protein>
<feature type="transmembrane region" description="Helical" evidence="1">
    <location>
        <begin position="95"/>
        <end position="112"/>
    </location>
</feature>
<dbReference type="Proteomes" id="UP000606600">
    <property type="component" value="Unassembled WGS sequence"/>
</dbReference>
<keyword evidence="1" id="KW-0472">Membrane</keyword>
<keyword evidence="1" id="KW-0812">Transmembrane</keyword>
<reference evidence="2 3" key="1">
    <citation type="submission" date="2020-09" db="EMBL/GenBank/DDBJ databases">
        <title>Novel species of Mucilaginibacter isolated from a glacier on the Tibetan Plateau.</title>
        <authorList>
            <person name="Liu Q."/>
            <person name="Xin Y.-H."/>
        </authorList>
    </citation>
    <scope>NUCLEOTIDE SEQUENCE [LARGE SCALE GENOMIC DNA]</scope>
    <source>
        <strain evidence="2 3">ZT4R22</strain>
    </source>
</reference>
<evidence type="ECO:0000313" key="2">
    <source>
        <dbReference type="EMBL" id="MBD1365271.1"/>
    </source>
</evidence>
<dbReference type="EMBL" id="JACWMY010000008">
    <property type="protein sequence ID" value="MBD1365271.1"/>
    <property type="molecule type" value="Genomic_DNA"/>
</dbReference>
<evidence type="ECO:0000313" key="3">
    <source>
        <dbReference type="Proteomes" id="UP000606600"/>
    </source>
</evidence>
<proteinExistence type="predicted"/>
<dbReference type="RefSeq" id="WP_191189934.1">
    <property type="nucleotide sequence ID" value="NZ_JACWMY010000008.1"/>
</dbReference>
<gene>
    <name evidence="2" type="ORF">IDJ77_15755</name>
</gene>
<keyword evidence="3" id="KW-1185">Reference proteome</keyword>
<sequence length="113" mass="13206">MCDNCFTTEIYQFNTYLDFEEFEHLLHPKISHNHIIASPILPLRHSHEAYKCSICHEQWVLSVPENAWRGYFLPLEKAAMFEADIEKQDKESSRSCIIILVIIILFIVAAIIN</sequence>
<evidence type="ECO:0000256" key="1">
    <source>
        <dbReference type="SAM" id="Phobius"/>
    </source>
</evidence>